<evidence type="ECO:0000313" key="3">
    <source>
        <dbReference type="Proteomes" id="UP000305948"/>
    </source>
</evidence>
<proteinExistence type="predicted"/>
<dbReference type="AlphaFoldDB" id="A0A5C3N1A4"/>
<dbReference type="EMBL" id="ML213511">
    <property type="protein sequence ID" value="TFK51509.1"/>
    <property type="molecule type" value="Genomic_DNA"/>
</dbReference>
<feature type="region of interest" description="Disordered" evidence="1">
    <location>
        <begin position="105"/>
        <end position="125"/>
    </location>
</feature>
<feature type="compositionally biased region" description="Basic and acidic residues" evidence="1">
    <location>
        <begin position="108"/>
        <end position="125"/>
    </location>
</feature>
<gene>
    <name evidence="2" type="ORF">OE88DRAFT_1556406</name>
</gene>
<reference evidence="2 3" key="1">
    <citation type="journal article" date="2019" name="Nat. Ecol. Evol.">
        <title>Megaphylogeny resolves global patterns of mushroom evolution.</title>
        <authorList>
            <person name="Varga T."/>
            <person name="Krizsan K."/>
            <person name="Foldi C."/>
            <person name="Dima B."/>
            <person name="Sanchez-Garcia M."/>
            <person name="Sanchez-Ramirez S."/>
            <person name="Szollosi G.J."/>
            <person name="Szarkandi J.G."/>
            <person name="Papp V."/>
            <person name="Albert L."/>
            <person name="Andreopoulos W."/>
            <person name="Angelini C."/>
            <person name="Antonin V."/>
            <person name="Barry K.W."/>
            <person name="Bougher N.L."/>
            <person name="Buchanan P."/>
            <person name="Buyck B."/>
            <person name="Bense V."/>
            <person name="Catcheside P."/>
            <person name="Chovatia M."/>
            <person name="Cooper J."/>
            <person name="Damon W."/>
            <person name="Desjardin D."/>
            <person name="Finy P."/>
            <person name="Geml J."/>
            <person name="Haridas S."/>
            <person name="Hughes K."/>
            <person name="Justo A."/>
            <person name="Karasinski D."/>
            <person name="Kautmanova I."/>
            <person name="Kiss B."/>
            <person name="Kocsube S."/>
            <person name="Kotiranta H."/>
            <person name="LaButti K.M."/>
            <person name="Lechner B.E."/>
            <person name="Liimatainen K."/>
            <person name="Lipzen A."/>
            <person name="Lukacs Z."/>
            <person name="Mihaltcheva S."/>
            <person name="Morgado L.N."/>
            <person name="Niskanen T."/>
            <person name="Noordeloos M.E."/>
            <person name="Ohm R.A."/>
            <person name="Ortiz-Santana B."/>
            <person name="Ovrebo C."/>
            <person name="Racz N."/>
            <person name="Riley R."/>
            <person name="Savchenko A."/>
            <person name="Shiryaev A."/>
            <person name="Soop K."/>
            <person name="Spirin V."/>
            <person name="Szebenyi C."/>
            <person name="Tomsovsky M."/>
            <person name="Tulloss R.E."/>
            <person name="Uehling J."/>
            <person name="Grigoriev I.V."/>
            <person name="Vagvolgyi C."/>
            <person name="Papp T."/>
            <person name="Martin F.M."/>
            <person name="Miettinen O."/>
            <person name="Hibbett D.S."/>
            <person name="Nagy L.G."/>
        </authorList>
    </citation>
    <scope>NUCLEOTIDE SEQUENCE [LARGE SCALE GENOMIC DNA]</scope>
    <source>
        <strain evidence="2 3">OMC1185</strain>
    </source>
</reference>
<keyword evidence="3" id="KW-1185">Reference proteome</keyword>
<accession>A0A5C3N1A4</accession>
<name>A0A5C3N1A4_9AGAM</name>
<organism evidence="2 3">
    <name type="scientific">Heliocybe sulcata</name>
    <dbReference type="NCBI Taxonomy" id="5364"/>
    <lineage>
        <taxon>Eukaryota</taxon>
        <taxon>Fungi</taxon>
        <taxon>Dikarya</taxon>
        <taxon>Basidiomycota</taxon>
        <taxon>Agaricomycotina</taxon>
        <taxon>Agaricomycetes</taxon>
        <taxon>Gloeophyllales</taxon>
        <taxon>Gloeophyllaceae</taxon>
        <taxon>Heliocybe</taxon>
    </lineage>
</organism>
<sequence length="125" mass="14122">MAARDDGEPVCRSVELPQFGQRGGHKTLLDRRLQLEIGHNLDLYQTHRGLLRPTAGASKEDVPSIPESRCWKDRLNCMPAWIPANESGRTRSTACNPACTMQYSTACQDRRKSPRSERDSQPETR</sequence>
<evidence type="ECO:0000313" key="2">
    <source>
        <dbReference type="EMBL" id="TFK51509.1"/>
    </source>
</evidence>
<protein>
    <submittedName>
        <fullName evidence="2">Uncharacterized protein</fullName>
    </submittedName>
</protein>
<dbReference type="Proteomes" id="UP000305948">
    <property type="component" value="Unassembled WGS sequence"/>
</dbReference>
<evidence type="ECO:0000256" key="1">
    <source>
        <dbReference type="SAM" id="MobiDB-lite"/>
    </source>
</evidence>